<keyword evidence="4" id="KW-0067">ATP-binding</keyword>
<keyword evidence="2 7" id="KW-0812">Transmembrane</keyword>
<protein>
    <recommendedName>
        <fullName evidence="8">ABC transmembrane type-1 domain-containing protein</fullName>
    </recommendedName>
</protein>
<dbReference type="Pfam" id="PF00664">
    <property type="entry name" value="ABC_membrane"/>
    <property type="match status" value="1"/>
</dbReference>
<dbReference type="GeneID" id="19197829"/>
<evidence type="ECO:0000256" key="7">
    <source>
        <dbReference type="SAM" id="Phobius"/>
    </source>
</evidence>
<evidence type="ECO:0000256" key="5">
    <source>
        <dbReference type="ARBA" id="ARBA00022989"/>
    </source>
</evidence>
<evidence type="ECO:0000256" key="4">
    <source>
        <dbReference type="ARBA" id="ARBA00022840"/>
    </source>
</evidence>
<organism evidence="9 10">
    <name type="scientific">Cladophialophora psammophila CBS 110553</name>
    <dbReference type="NCBI Taxonomy" id="1182543"/>
    <lineage>
        <taxon>Eukaryota</taxon>
        <taxon>Fungi</taxon>
        <taxon>Dikarya</taxon>
        <taxon>Ascomycota</taxon>
        <taxon>Pezizomycotina</taxon>
        <taxon>Eurotiomycetes</taxon>
        <taxon>Chaetothyriomycetidae</taxon>
        <taxon>Chaetothyriales</taxon>
        <taxon>Herpotrichiellaceae</taxon>
        <taxon>Cladophialophora</taxon>
    </lineage>
</organism>
<keyword evidence="6 7" id="KW-0472">Membrane</keyword>
<dbReference type="OrthoDB" id="6500128at2759"/>
<evidence type="ECO:0000256" key="2">
    <source>
        <dbReference type="ARBA" id="ARBA00022692"/>
    </source>
</evidence>
<feature type="transmembrane region" description="Helical" evidence="7">
    <location>
        <begin position="220"/>
        <end position="246"/>
    </location>
</feature>
<dbReference type="PANTHER" id="PTHR24223">
    <property type="entry name" value="ATP-BINDING CASSETTE SUB-FAMILY C"/>
    <property type="match status" value="1"/>
</dbReference>
<evidence type="ECO:0000256" key="6">
    <source>
        <dbReference type="ARBA" id="ARBA00023136"/>
    </source>
</evidence>
<dbReference type="InterPro" id="IPR011527">
    <property type="entry name" value="ABC1_TM_dom"/>
</dbReference>
<proteinExistence type="predicted"/>
<comment type="caution">
    <text evidence="9">The sequence shown here is derived from an EMBL/GenBank/DDBJ whole genome shotgun (WGS) entry which is preliminary data.</text>
</comment>
<feature type="transmembrane region" description="Helical" evidence="7">
    <location>
        <begin position="316"/>
        <end position="339"/>
    </location>
</feature>
<feature type="transmembrane region" description="Helical" evidence="7">
    <location>
        <begin position="134"/>
        <end position="153"/>
    </location>
</feature>
<evidence type="ECO:0000313" key="10">
    <source>
        <dbReference type="Proteomes" id="UP000019471"/>
    </source>
</evidence>
<reference evidence="9 10" key="1">
    <citation type="submission" date="2013-03" db="EMBL/GenBank/DDBJ databases">
        <title>The Genome Sequence of Cladophialophora psammophila CBS 110553.</title>
        <authorList>
            <consortium name="The Broad Institute Genomics Platform"/>
            <person name="Cuomo C."/>
            <person name="de Hoog S."/>
            <person name="Gorbushina A."/>
            <person name="Walker B."/>
            <person name="Young S.K."/>
            <person name="Zeng Q."/>
            <person name="Gargeya S."/>
            <person name="Fitzgerald M."/>
            <person name="Haas B."/>
            <person name="Abouelleil A."/>
            <person name="Allen A.W."/>
            <person name="Alvarado L."/>
            <person name="Arachchi H.M."/>
            <person name="Berlin A.M."/>
            <person name="Chapman S.B."/>
            <person name="Gainer-Dewar J."/>
            <person name="Goldberg J."/>
            <person name="Griggs A."/>
            <person name="Gujja S."/>
            <person name="Hansen M."/>
            <person name="Howarth C."/>
            <person name="Imamovic A."/>
            <person name="Ireland A."/>
            <person name="Larimer J."/>
            <person name="McCowan C."/>
            <person name="Murphy C."/>
            <person name="Pearson M."/>
            <person name="Poon T.W."/>
            <person name="Priest M."/>
            <person name="Roberts A."/>
            <person name="Saif S."/>
            <person name="Shea T."/>
            <person name="Sisk P."/>
            <person name="Sykes S."/>
            <person name="Wortman J."/>
            <person name="Nusbaum C."/>
            <person name="Birren B."/>
        </authorList>
    </citation>
    <scope>NUCLEOTIDE SEQUENCE [LARGE SCALE GENOMIC DNA]</scope>
    <source>
        <strain evidence="9 10">CBS 110553</strain>
    </source>
</reference>
<dbReference type="SUPFAM" id="SSF90123">
    <property type="entry name" value="ABC transporter transmembrane region"/>
    <property type="match status" value="2"/>
</dbReference>
<dbReference type="HOGENOM" id="CLU_415045_0_0_1"/>
<evidence type="ECO:0000259" key="8">
    <source>
        <dbReference type="PROSITE" id="PS50929"/>
    </source>
</evidence>
<dbReference type="GO" id="GO:0005524">
    <property type="term" value="F:ATP binding"/>
    <property type="evidence" value="ECO:0007669"/>
    <property type="project" value="UniProtKB-KW"/>
</dbReference>
<dbReference type="Proteomes" id="UP000019471">
    <property type="component" value="Unassembled WGS sequence"/>
</dbReference>
<dbReference type="RefSeq" id="XP_007751902.1">
    <property type="nucleotide sequence ID" value="XM_007753712.1"/>
</dbReference>
<dbReference type="GO" id="GO:0140359">
    <property type="term" value="F:ABC-type transporter activity"/>
    <property type="evidence" value="ECO:0007669"/>
    <property type="project" value="InterPro"/>
</dbReference>
<evidence type="ECO:0000256" key="3">
    <source>
        <dbReference type="ARBA" id="ARBA00022741"/>
    </source>
</evidence>
<sequence>MLLLEAWSKRTFLQVQFQALPIETTRGILNRGLFIWMNALFIQGFRKAISFEDLGAIDSKFDSAAIHRQIHDEWSKQARRVKWPLLRTLWRALRWSILSTVPARLCYGGFLFAQPFLIHRATYYLAQPRSGNDSGYGLITATGCIYVGIAISTALYKHQLYCHITLVRGALVALVYSETVSMEQTFDDPSAVLTLMSTDVDRVCQSLFALPDLWSRPLELVVGTILLALQIGWVSVMPLIVVFLSITADSRVIVMIGRKVKTWNDAVQQRISLTAEVLGSLKVVKILGLTGPIHLMLQNERLRELRFQAKFRHSTVWLNTLGNVPPALAAAVTFIAYAIKARLEGSASLNASRAFTNLALISLVNPFRRDPDSLSRRSLMHWFGEVNEMNALPNKENSGFRTVPDAACISRSNTRTLSGCHDILQNLDSILQPGSVIFILGPSGSERLVMKGLLGRDGLLRKLHATGVIVAQTWRYAEIADCLITIDSERNASLVLKTTRLDDSIFKTDADLPASIEESNSTDEKNKTFEVVTGTEFAEKLARNDSDFSDCAYYLKSMGWLWVVTFFLFTVVQTICYYMSQVILQWWTADGGLDVAKWTSLYFFLACGNAIFFGLITWVMFLKLVPESAVNLHRILLDTVTKATLLFLAKTDVGILLNRFS</sequence>
<dbReference type="STRING" id="1182543.W9VDN5"/>
<keyword evidence="5 7" id="KW-1133">Transmembrane helix</keyword>
<dbReference type="Gene3D" id="1.20.1560.10">
    <property type="entry name" value="ABC transporter type 1, transmembrane domain"/>
    <property type="match status" value="2"/>
</dbReference>
<name>W9VDN5_9EURO</name>
<keyword evidence="3" id="KW-0547">Nucleotide-binding</keyword>
<keyword evidence="10" id="KW-1185">Reference proteome</keyword>
<dbReference type="PROSITE" id="PS50929">
    <property type="entry name" value="ABC_TM1F"/>
    <property type="match status" value="1"/>
</dbReference>
<evidence type="ECO:0000256" key="1">
    <source>
        <dbReference type="ARBA" id="ARBA00022448"/>
    </source>
</evidence>
<keyword evidence="1" id="KW-0813">Transport</keyword>
<dbReference type="EMBL" id="AMGX01000043">
    <property type="protein sequence ID" value="EXJ53578.1"/>
    <property type="molecule type" value="Genomic_DNA"/>
</dbReference>
<feature type="domain" description="ABC transmembrane type-1" evidence="8">
    <location>
        <begin position="105"/>
        <end position="339"/>
    </location>
</feature>
<feature type="transmembrane region" description="Helical" evidence="7">
    <location>
        <begin position="600"/>
        <end position="625"/>
    </location>
</feature>
<dbReference type="AlphaFoldDB" id="W9VDN5"/>
<evidence type="ECO:0000313" key="9">
    <source>
        <dbReference type="EMBL" id="EXJ53578.1"/>
    </source>
</evidence>
<dbReference type="InterPro" id="IPR050173">
    <property type="entry name" value="ABC_transporter_C-like"/>
</dbReference>
<feature type="transmembrane region" description="Helical" evidence="7">
    <location>
        <begin position="559"/>
        <end position="580"/>
    </location>
</feature>
<dbReference type="eggNOG" id="KOG0054">
    <property type="taxonomic scope" value="Eukaryota"/>
</dbReference>
<accession>W9VDN5</accession>
<dbReference type="InterPro" id="IPR036640">
    <property type="entry name" value="ABC1_TM_sf"/>
</dbReference>
<dbReference type="PANTHER" id="PTHR24223:SF399">
    <property type="entry name" value="ABC TRANSPORTER ATNG"/>
    <property type="match status" value="1"/>
</dbReference>
<gene>
    <name evidence="9" type="ORF">A1O5_13145</name>
</gene>
<dbReference type="GO" id="GO:0016020">
    <property type="term" value="C:membrane"/>
    <property type="evidence" value="ECO:0007669"/>
    <property type="project" value="InterPro"/>
</dbReference>